<dbReference type="Proteomes" id="UP001054945">
    <property type="component" value="Unassembled WGS sequence"/>
</dbReference>
<dbReference type="AlphaFoldDB" id="A0AAV4PJL1"/>
<keyword evidence="2" id="KW-1185">Reference proteome</keyword>
<evidence type="ECO:0000313" key="2">
    <source>
        <dbReference type="Proteomes" id="UP001054945"/>
    </source>
</evidence>
<organism evidence="1 2">
    <name type="scientific">Caerostris extrusa</name>
    <name type="common">Bark spider</name>
    <name type="synonym">Caerostris bankana</name>
    <dbReference type="NCBI Taxonomy" id="172846"/>
    <lineage>
        <taxon>Eukaryota</taxon>
        <taxon>Metazoa</taxon>
        <taxon>Ecdysozoa</taxon>
        <taxon>Arthropoda</taxon>
        <taxon>Chelicerata</taxon>
        <taxon>Arachnida</taxon>
        <taxon>Araneae</taxon>
        <taxon>Araneomorphae</taxon>
        <taxon>Entelegynae</taxon>
        <taxon>Araneoidea</taxon>
        <taxon>Araneidae</taxon>
        <taxon>Caerostris</taxon>
    </lineage>
</organism>
<reference evidence="1 2" key="1">
    <citation type="submission" date="2021-06" db="EMBL/GenBank/DDBJ databases">
        <title>Caerostris extrusa draft genome.</title>
        <authorList>
            <person name="Kono N."/>
            <person name="Arakawa K."/>
        </authorList>
    </citation>
    <scope>NUCLEOTIDE SEQUENCE [LARGE SCALE GENOMIC DNA]</scope>
</reference>
<sequence length="78" mass="9055">MYADDAAIIARHHDHTLLLENLLNYIPSLEKKKKLIQWRVKMNAQNVPASFSRKKKKKNDMIPPPVTIFNEEVHSTST</sequence>
<accession>A0AAV4PJL1</accession>
<evidence type="ECO:0000313" key="1">
    <source>
        <dbReference type="EMBL" id="GIX96844.1"/>
    </source>
</evidence>
<gene>
    <name evidence="1" type="ORF">CEXT_215221</name>
</gene>
<comment type="caution">
    <text evidence="1">The sequence shown here is derived from an EMBL/GenBank/DDBJ whole genome shotgun (WGS) entry which is preliminary data.</text>
</comment>
<name>A0AAV4PJL1_CAEEX</name>
<proteinExistence type="predicted"/>
<evidence type="ECO:0008006" key="3">
    <source>
        <dbReference type="Google" id="ProtNLM"/>
    </source>
</evidence>
<protein>
    <recommendedName>
        <fullName evidence="3">Reverse transcriptase domain-containing protein</fullName>
    </recommendedName>
</protein>
<dbReference type="EMBL" id="BPLR01004703">
    <property type="protein sequence ID" value="GIX96844.1"/>
    <property type="molecule type" value="Genomic_DNA"/>
</dbReference>